<dbReference type="GO" id="GO:0003677">
    <property type="term" value="F:DNA binding"/>
    <property type="evidence" value="ECO:0007669"/>
    <property type="project" value="UniProtKB-KW"/>
</dbReference>
<evidence type="ECO:0000256" key="2">
    <source>
        <dbReference type="ARBA" id="ARBA00022741"/>
    </source>
</evidence>
<evidence type="ECO:0000256" key="6">
    <source>
        <dbReference type="ARBA" id="ARBA00022839"/>
    </source>
</evidence>
<dbReference type="EC" id="5.6.2.4" evidence="12"/>
<keyword evidence="7 14" id="KW-0067">ATP-binding</keyword>
<dbReference type="Gene3D" id="3.40.50.300">
    <property type="entry name" value="P-loop containing nucleotide triphosphate hydrolases"/>
    <property type="match status" value="3"/>
</dbReference>
<evidence type="ECO:0000256" key="7">
    <source>
        <dbReference type="ARBA" id="ARBA00022840"/>
    </source>
</evidence>
<evidence type="ECO:0000256" key="8">
    <source>
        <dbReference type="ARBA" id="ARBA00023125"/>
    </source>
</evidence>
<keyword evidence="3" id="KW-0227">DNA damage</keyword>
<keyword evidence="2 14" id="KW-0547">Nucleotide-binding</keyword>
<comment type="catalytic activity">
    <reaction evidence="11">
        <text>Couples ATP hydrolysis with the unwinding of duplex DNA by translocating in the 3'-5' direction.</text>
        <dbReference type="EC" id="5.6.2.4"/>
    </reaction>
</comment>
<keyword evidence="6" id="KW-0269">Exonuclease</keyword>
<name>A0A4D6GS81_HALS9</name>
<dbReference type="GeneID" id="39854749"/>
<dbReference type="RefSeq" id="WP_136361182.1">
    <property type="nucleotide sequence ID" value="NZ_VRYN01000015.1"/>
</dbReference>
<keyword evidence="5 14" id="KW-0347">Helicase</keyword>
<dbReference type="PANTHER" id="PTHR11070">
    <property type="entry name" value="UVRD / RECB / PCRA DNA HELICASE FAMILY MEMBER"/>
    <property type="match status" value="1"/>
</dbReference>
<evidence type="ECO:0000256" key="3">
    <source>
        <dbReference type="ARBA" id="ARBA00022763"/>
    </source>
</evidence>
<protein>
    <recommendedName>
        <fullName evidence="12">DNA 3'-5' helicase</fullName>
        <ecNumber evidence="12">5.6.2.4</ecNumber>
    </recommendedName>
</protein>
<evidence type="ECO:0000256" key="9">
    <source>
        <dbReference type="ARBA" id="ARBA00023204"/>
    </source>
</evidence>
<reference evidence="17 19" key="1">
    <citation type="journal article" date="2019" name="Microbiol. Resour. Announc.">
        <title>The Genome Sequence of the Halobacterium salinarum Type Strain Is Closely Related to That of Laboratory Strains NRC-1 and R1.</title>
        <authorList>
            <person name="Pfeiffer F."/>
            <person name="Marchfelder A."/>
            <person name="Habermann B."/>
            <person name="Dyall-Smith M.L."/>
        </authorList>
    </citation>
    <scope>NUCLEOTIDE SEQUENCE [LARGE SCALE GENOMIC DNA]</scope>
    <source>
        <strain evidence="17">91-R6</strain>
        <strain evidence="19">ATCC 33171 / DSM 3754 / JCM 8978 / NBRC 102687 / NCIMB 764 / 91-R6</strain>
    </source>
</reference>
<keyword evidence="10" id="KW-0413">Isomerase</keyword>
<dbReference type="InterPro" id="IPR027417">
    <property type="entry name" value="P-loop_NTPase"/>
</dbReference>
<feature type="domain" description="UvrD-like helicase ATP-binding" evidence="15">
    <location>
        <begin position="11"/>
        <end position="414"/>
    </location>
</feature>
<dbReference type="InterPro" id="IPR000212">
    <property type="entry name" value="DNA_helicase_UvrD/REP"/>
</dbReference>
<evidence type="ECO:0000313" key="17">
    <source>
        <dbReference type="EMBL" id="QCC44595.1"/>
    </source>
</evidence>
<dbReference type="AlphaFoldDB" id="A0A4D6GS81"/>
<evidence type="ECO:0000313" key="20">
    <source>
        <dbReference type="Proteomes" id="UP000323075"/>
    </source>
</evidence>
<dbReference type="EMBL" id="VRYN01000015">
    <property type="protein sequence ID" value="TYO73935.1"/>
    <property type="molecule type" value="Genomic_DNA"/>
</dbReference>
<sequence>MPSDEPIRLRNAQRTIRDAYFQHESGLFTLNCVPGAGKSEVSDHIGAEDILRRYVAGDPTPEQRVAVISFNRSEAENLIPDICTRLRELVEHDLIPAANDVSDEELEYLIQRIRHAPFVGTIDGVLRDVLSDIAPDIGFEEMPTVGNPARQNQLHTTCYHRIQEDSDIVQRLARLEAAYPAGEHGDDMTEMLETAVRYCRNRRLSTDEFRTGLEQTVDDTYPDGAPDSFGDIITAIERYVGADVDKNAYDDIGDEELDAICDADARLYDAWRARVDDFCAVLETYRRTYRHAIRDEEVVSHTDVAYLVDAYFAGRLDDIDDAQRSRIQQRYHTRIRSLIIDEAQDVSAIQHAALSHLVTSNTRVFCAGDLLQSIYRWRHADPTLFETAADEGEYLGVDWDIHEHRTAKTTYRCVPDIASAINEISEAALTDSARGNLGDVNVRYPGLEASRDSTTGSSIHIAAFDPIPSHPDSTAWVNPKEGRGEAATLATLISNGLADGTFTDDDDAPLGITVLFRWSSKMDAYEEAFAGEDLSVRTASEDLFECDAVTTVLDVCEWLVAPTATEQTRQLVTESSLGLGSLKPAFETHCWSLDAVLSDCELTDAHQDILNSLIELRNRRERFFSQPAGTYVEDIIKALALRADPHERFDITPAQRVANLDALVDTLQEWETDDHIDLRELSELIDPFRQQAHLGPNQPSTADTSHDVEFRTIHDAKGDQDDVIVVANPGFDLWKHGPQAQRFISQGSINALRPPTNTDTPEDVSLPPFTNGLYEPENQWDRDVGLRWTTSHWCNNIEDAADPTSLLGPDRLVRAAANKRAEAWRLLYVALTRAQDHLVVPLPRSRPYEPRPRDRWLDTIRDALNFTGDQTGTYTVDTEPRSFDVGVNDVALDATWRNTSRSRDDDVAVNPPCRANLAPWVPRFVNPSTMYPLTEAPDTHVLNHLLGNALHTDANDVPDHVPLRFDTLGPDDIGSCLHKVLTTLVDRDVPEPTLRNAGDEVRHVFDDILNDHAKRIGDDERDELFTFFEEEVLDDFLASDLWARIQRAERVTVERPIDGLVTNNDVEIEVHGTSDFVVESPSGEQHVSDVKITLTKPTAETQRRYKLQVTAYSYLFEQQEHSTTPVDGTVETFGVARDTIDPSWPADIVERRLTALIRQ</sequence>
<feature type="binding site" evidence="14">
    <location>
        <begin position="32"/>
        <end position="39"/>
    </location>
    <ligand>
        <name>ATP</name>
        <dbReference type="ChEBI" id="CHEBI:30616"/>
    </ligand>
</feature>
<dbReference type="Proteomes" id="UP000296216">
    <property type="component" value="Chromosome"/>
</dbReference>
<gene>
    <name evidence="18" type="ORF">APQ99_02341</name>
    <name evidence="17" type="ORF">HBSAL_04400</name>
</gene>
<keyword evidence="4 14" id="KW-0378">Hydrolase</keyword>
<dbReference type="GO" id="GO:0005524">
    <property type="term" value="F:ATP binding"/>
    <property type="evidence" value="ECO:0007669"/>
    <property type="project" value="UniProtKB-UniRule"/>
</dbReference>
<dbReference type="PROSITE" id="PS51198">
    <property type="entry name" value="UVRD_HELICASE_ATP_BIND"/>
    <property type="match status" value="1"/>
</dbReference>
<evidence type="ECO:0000256" key="1">
    <source>
        <dbReference type="ARBA" id="ARBA00022722"/>
    </source>
</evidence>
<keyword evidence="9" id="KW-0234">DNA repair</keyword>
<organism evidence="17 19">
    <name type="scientific">Halobacterium salinarum (strain ATCC 33171 / DSM 3754 / JCM 8978 / NBRC 102687 / NCIMB 764 / 91-R6)</name>
    <dbReference type="NCBI Taxonomy" id="2597657"/>
    <lineage>
        <taxon>Archaea</taxon>
        <taxon>Methanobacteriati</taxon>
        <taxon>Methanobacteriota</taxon>
        <taxon>Stenosarchaea group</taxon>
        <taxon>Halobacteria</taxon>
        <taxon>Halobacteriales</taxon>
        <taxon>Halobacteriaceae</taxon>
        <taxon>Halobacterium</taxon>
    </lineage>
</organism>
<evidence type="ECO:0000256" key="10">
    <source>
        <dbReference type="ARBA" id="ARBA00023235"/>
    </source>
</evidence>
<evidence type="ECO:0000259" key="16">
    <source>
        <dbReference type="PROSITE" id="PS51217"/>
    </source>
</evidence>
<dbReference type="InterPro" id="IPR014017">
    <property type="entry name" value="DNA_helicase_UvrD-like_C"/>
</dbReference>
<keyword evidence="1" id="KW-0540">Nuclease</keyword>
<dbReference type="GO" id="GO:0004527">
    <property type="term" value="F:exonuclease activity"/>
    <property type="evidence" value="ECO:0007669"/>
    <property type="project" value="UniProtKB-KW"/>
</dbReference>
<dbReference type="InterPro" id="IPR014016">
    <property type="entry name" value="UvrD-like_ATP-bd"/>
</dbReference>
<evidence type="ECO:0000259" key="15">
    <source>
        <dbReference type="PROSITE" id="PS51198"/>
    </source>
</evidence>
<dbReference type="Pfam" id="PF12705">
    <property type="entry name" value="PDDEXK_1"/>
    <property type="match status" value="1"/>
</dbReference>
<reference evidence="18 20" key="2">
    <citation type="submission" date="2019-07" db="EMBL/GenBank/DDBJ databases">
        <title>Genomic Encyclopedia of Archaeal and Bacterial Type Strains, Phase II (KMG-II): from individual species to whole genera.</title>
        <authorList>
            <person name="Goeker M."/>
        </authorList>
    </citation>
    <scope>NUCLEOTIDE SEQUENCE [LARGE SCALE GENOMIC DNA]</scope>
    <source>
        <strain evidence="18 20">DSM 3754</strain>
    </source>
</reference>
<dbReference type="InterPro" id="IPR011604">
    <property type="entry name" value="PDDEXK-like_dom_sf"/>
</dbReference>
<dbReference type="SUPFAM" id="SSF52540">
    <property type="entry name" value="P-loop containing nucleoside triphosphate hydrolases"/>
    <property type="match status" value="1"/>
</dbReference>
<evidence type="ECO:0000256" key="11">
    <source>
        <dbReference type="ARBA" id="ARBA00034617"/>
    </source>
</evidence>
<comment type="catalytic activity">
    <reaction evidence="13">
        <text>ATP + H2O = ADP + phosphate + H(+)</text>
        <dbReference type="Rhea" id="RHEA:13065"/>
        <dbReference type="ChEBI" id="CHEBI:15377"/>
        <dbReference type="ChEBI" id="CHEBI:15378"/>
        <dbReference type="ChEBI" id="CHEBI:30616"/>
        <dbReference type="ChEBI" id="CHEBI:43474"/>
        <dbReference type="ChEBI" id="CHEBI:456216"/>
        <dbReference type="EC" id="5.6.2.4"/>
    </reaction>
</comment>
<dbReference type="Proteomes" id="UP000323075">
    <property type="component" value="Unassembled WGS sequence"/>
</dbReference>
<reference evidence="17" key="3">
    <citation type="journal article" name="MicrobiologyOpen">
        <title>Whole-genome comparison between the type strain of Halobacterium salinarum (DSM 3754(T)) and the laboratory strains R1 and NRC-1.</title>
        <authorList>
            <person name="Pfeiffer F."/>
            <person name="Losensky G."/>
            <person name="Marchfelder A."/>
            <person name="Habermann B."/>
            <person name="Dyall-Smith M."/>
        </authorList>
    </citation>
    <scope>NUCLEOTIDE SEQUENCE</scope>
    <source>
        <strain evidence="17">91-R6</strain>
    </source>
</reference>
<evidence type="ECO:0000313" key="19">
    <source>
        <dbReference type="Proteomes" id="UP000296216"/>
    </source>
</evidence>
<dbReference type="PROSITE" id="PS51217">
    <property type="entry name" value="UVRD_HELICASE_CTER"/>
    <property type="match status" value="1"/>
</dbReference>
<evidence type="ECO:0000256" key="14">
    <source>
        <dbReference type="PROSITE-ProRule" id="PRU00560"/>
    </source>
</evidence>
<evidence type="ECO:0000256" key="5">
    <source>
        <dbReference type="ARBA" id="ARBA00022806"/>
    </source>
</evidence>
<evidence type="ECO:0000256" key="12">
    <source>
        <dbReference type="ARBA" id="ARBA00034808"/>
    </source>
</evidence>
<evidence type="ECO:0000256" key="13">
    <source>
        <dbReference type="ARBA" id="ARBA00048988"/>
    </source>
</evidence>
<accession>A0A4D6GS81</accession>
<dbReference type="Pfam" id="PF00580">
    <property type="entry name" value="UvrD-helicase"/>
    <property type="match status" value="1"/>
</dbReference>
<dbReference type="Gene3D" id="1.10.486.10">
    <property type="entry name" value="PCRA, domain 4"/>
    <property type="match status" value="1"/>
</dbReference>
<dbReference type="PANTHER" id="PTHR11070:SF2">
    <property type="entry name" value="ATP-DEPENDENT DNA HELICASE SRS2"/>
    <property type="match status" value="1"/>
</dbReference>
<dbReference type="EMBL" id="CP038631">
    <property type="protein sequence ID" value="QCC44595.1"/>
    <property type="molecule type" value="Genomic_DNA"/>
</dbReference>
<keyword evidence="8" id="KW-0238">DNA-binding</keyword>
<proteinExistence type="predicted"/>
<dbReference type="Gene3D" id="3.90.320.10">
    <property type="match status" value="1"/>
</dbReference>
<dbReference type="InterPro" id="IPR038726">
    <property type="entry name" value="PDDEXK_AddAB-type"/>
</dbReference>
<dbReference type="GO" id="GO:0000725">
    <property type="term" value="P:recombinational repair"/>
    <property type="evidence" value="ECO:0007669"/>
    <property type="project" value="TreeGrafter"/>
</dbReference>
<evidence type="ECO:0000256" key="4">
    <source>
        <dbReference type="ARBA" id="ARBA00022801"/>
    </source>
</evidence>
<dbReference type="GO" id="GO:0043138">
    <property type="term" value="F:3'-5' DNA helicase activity"/>
    <property type="evidence" value="ECO:0007669"/>
    <property type="project" value="UniProtKB-EC"/>
</dbReference>
<feature type="domain" description="UvrD-like helicase C-terminal" evidence="16">
    <location>
        <begin position="427"/>
        <end position="718"/>
    </location>
</feature>
<evidence type="ECO:0000313" key="18">
    <source>
        <dbReference type="EMBL" id="TYO73935.1"/>
    </source>
</evidence>